<dbReference type="InterPro" id="IPR036412">
    <property type="entry name" value="HAD-like_sf"/>
</dbReference>
<reference evidence="1" key="1">
    <citation type="submission" date="2023-07" db="EMBL/GenBank/DDBJ databases">
        <title>Genomic Encyclopedia of Type Strains, Phase IV (KMG-IV): sequencing the most valuable type-strain genomes for metagenomic binning, comparative biology and taxonomic classification.</title>
        <authorList>
            <person name="Goeker M."/>
        </authorList>
    </citation>
    <scope>NUCLEOTIDE SEQUENCE</scope>
    <source>
        <strain evidence="1">DSM 19659</strain>
    </source>
</reference>
<gene>
    <name evidence="1" type="ORF">J2S20_001885</name>
</gene>
<sequence length="271" mass="30390">MNGMERKLFFFDVDGTLIDDETKICPQSAVEAIHSLQAAGHLVFINSGRTLCFLEYEMENFGISCAACGCGTQIIVNGNTLMEKRISHRRGLEIRKLIQELKLDAVLEAQEAIYFSDRPFKNPEIMEGLLDYISCYAETEVNALEDHSYDFDKFCIQTSPLFPERELVQKLVTEVPDFDCIDRGRGFYEFVPLGCSKGSAINFVRKHYGVRPEDCYVFGDSANDLTMFTSEAGHRIAMAVHDTVLEPYATMIAGKVLDDGIAQALHALNVL</sequence>
<dbReference type="SUPFAM" id="SSF56784">
    <property type="entry name" value="HAD-like"/>
    <property type="match status" value="1"/>
</dbReference>
<dbReference type="PANTHER" id="PTHR10000:SF25">
    <property type="entry name" value="PHOSPHATASE YKRA-RELATED"/>
    <property type="match status" value="1"/>
</dbReference>
<dbReference type="PANTHER" id="PTHR10000">
    <property type="entry name" value="PHOSPHOSERINE PHOSPHATASE"/>
    <property type="match status" value="1"/>
</dbReference>
<dbReference type="NCBIfam" id="TIGR01484">
    <property type="entry name" value="HAD-SF-IIB"/>
    <property type="match status" value="1"/>
</dbReference>
<dbReference type="Gene3D" id="3.30.1240.10">
    <property type="match status" value="1"/>
</dbReference>
<evidence type="ECO:0000313" key="2">
    <source>
        <dbReference type="Proteomes" id="UP001241537"/>
    </source>
</evidence>
<dbReference type="InterPro" id="IPR006379">
    <property type="entry name" value="HAD-SF_hydro_IIB"/>
</dbReference>
<accession>A0AAE4AMJ5</accession>
<dbReference type="Pfam" id="PF08282">
    <property type="entry name" value="Hydrolase_3"/>
    <property type="match status" value="1"/>
</dbReference>
<keyword evidence="2" id="KW-1185">Reference proteome</keyword>
<dbReference type="EMBL" id="JAUSTO010000013">
    <property type="protein sequence ID" value="MDQ0153176.1"/>
    <property type="molecule type" value="Genomic_DNA"/>
</dbReference>
<comment type="caution">
    <text evidence="1">The sequence shown here is derived from an EMBL/GenBank/DDBJ whole genome shotgun (WGS) entry which is preliminary data.</text>
</comment>
<evidence type="ECO:0000313" key="1">
    <source>
        <dbReference type="EMBL" id="MDQ0153176.1"/>
    </source>
</evidence>
<dbReference type="Gene3D" id="3.40.50.1000">
    <property type="entry name" value="HAD superfamily/HAD-like"/>
    <property type="match status" value="1"/>
</dbReference>
<name>A0AAE4AMJ5_9FIRM</name>
<organism evidence="1 2">
    <name type="scientific">Moryella indoligenes</name>
    <dbReference type="NCBI Taxonomy" id="371674"/>
    <lineage>
        <taxon>Bacteria</taxon>
        <taxon>Bacillati</taxon>
        <taxon>Bacillota</taxon>
        <taxon>Clostridia</taxon>
        <taxon>Lachnospirales</taxon>
        <taxon>Lachnospiraceae</taxon>
        <taxon>Moryella</taxon>
    </lineage>
</organism>
<dbReference type="InterPro" id="IPR023214">
    <property type="entry name" value="HAD_sf"/>
</dbReference>
<dbReference type="GO" id="GO:0000287">
    <property type="term" value="F:magnesium ion binding"/>
    <property type="evidence" value="ECO:0007669"/>
    <property type="project" value="TreeGrafter"/>
</dbReference>
<dbReference type="GO" id="GO:0005829">
    <property type="term" value="C:cytosol"/>
    <property type="evidence" value="ECO:0007669"/>
    <property type="project" value="TreeGrafter"/>
</dbReference>
<protein>
    <submittedName>
        <fullName evidence="1">Cof subfamily protein (Haloacid dehalogenase superfamily)</fullName>
    </submittedName>
</protein>
<dbReference type="GO" id="GO:0016791">
    <property type="term" value="F:phosphatase activity"/>
    <property type="evidence" value="ECO:0007669"/>
    <property type="project" value="TreeGrafter"/>
</dbReference>
<dbReference type="AlphaFoldDB" id="A0AAE4AMJ5"/>
<dbReference type="Proteomes" id="UP001241537">
    <property type="component" value="Unassembled WGS sequence"/>
</dbReference>
<proteinExistence type="predicted"/>